<gene>
    <name evidence="7" type="ORF">KK083_29025</name>
</gene>
<dbReference type="AlphaFoldDB" id="A0AAP2GM00"/>
<dbReference type="NCBIfam" id="TIGR02937">
    <property type="entry name" value="sigma70-ECF"/>
    <property type="match status" value="1"/>
</dbReference>
<dbReference type="PANTHER" id="PTHR43133:SF62">
    <property type="entry name" value="RNA POLYMERASE SIGMA FACTOR SIGZ"/>
    <property type="match status" value="1"/>
</dbReference>
<evidence type="ECO:0000259" key="5">
    <source>
        <dbReference type="Pfam" id="PF04542"/>
    </source>
</evidence>
<dbReference type="Gene3D" id="1.10.10.10">
    <property type="entry name" value="Winged helix-like DNA-binding domain superfamily/Winged helix DNA-binding domain"/>
    <property type="match status" value="1"/>
</dbReference>
<evidence type="ECO:0000313" key="7">
    <source>
        <dbReference type="EMBL" id="MBT1700971.1"/>
    </source>
</evidence>
<dbReference type="InterPro" id="IPR007627">
    <property type="entry name" value="RNA_pol_sigma70_r2"/>
</dbReference>
<comment type="similarity">
    <text evidence="1">Belongs to the sigma-70 factor family. ECF subfamily.</text>
</comment>
<dbReference type="InterPro" id="IPR013249">
    <property type="entry name" value="RNA_pol_sigma70_r4_t2"/>
</dbReference>
<feature type="domain" description="RNA polymerase sigma-70 region 2" evidence="5">
    <location>
        <begin position="13"/>
        <end position="74"/>
    </location>
</feature>
<accession>A0AAP2GM00</accession>
<dbReference type="RefSeq" id="WP_254169659.1">
    <property type="nucleotide sequence ID" value="NZ_JAHESF010000053.1"/>
</dbReference>
<evidence type="ECO:0000313" key="8">
    <source>
        <dbReference type="Proteomes" id="UP001319200"/>
    </source>
</evidence>
<dbReference type="CDD" id="cd06171">
    <property type="entry name" value="Sigma70_r4"/>
    <property type="match status" value="1"/>
</dbReference>
<evidence type="ECO:0000256" key="2">
    <source>
        <dbReference type="ARBA" id="ARBA00023015"/>
    </source>
</evidence>
<sequence>MNALETQTWSGIQQQLKGFVLRQTRDKALTEDIVHDVFLKIHNKLPQLRENDKIIAWIYRIARNTITDHFRMQAKAIRAVDLDWESASPTLNDCVIACLQEMLLTLPDKYREAIELAELKNMSQLQLAETLQISYSGAKSRVQRARQLLKEKMEQTYRIKFDNYGNVVVCENRLPCGCSQS</sequence>
<keyword evidence="2" id="KW-0805">Transcription regulation</keyword>
<comment type="caution">
    <text evidence="7">The sequence shown here is derived from an EMBL/GenBank/DDBJ whole genome shotgun (WGS) entry which is preliminary data.</text>
</comment>
<dbReference type="PANTHER" id="PTHR43133">
    <property type="entry name" value="RNA POLYMERASE ECF-TYPE SIGMA FACTO"/>
    <property type="match status" value="1"/>
</dbReference>
<evidence type="ECO:0000256" key="1">
    <source>
        <dbReference type="ARBA" id="ARBA00010641"/>
    </source>
</evidence>
<proteinExistence type="inferred from homology"/>
<evidence type="ECO:0000256" key="3">
    <source>
        <dbReference type="ARBA" id="ARBA00023082"/>
    </source>
</evidence>
<dbReference type="GO" id="GO:0016987">
    <property type="term" value="F:sigma factor activity"/>
    <property type="evidence" value="ECO:0007669"/>
    <property type="project" value="UniProtKB-KW"/>
</dbReference>
<dbReference type="EMBL" id="JAHESF010000053">
    <property type="protein sequence ID" value="MBT1700971.1"/>
    <property type="molecule type" value="Genomic_DNA"/>
</dbReference>
<protein>
    <submittedName>
        <fullName evidence="7">Sigma-70 family RNA polymerase sigma factor</fullName>
    </submittedName>
</protein>
<dbReference type="InterPro" id="IPR036388">
    <property type="entry name" value="WH-like_DNA-bd_sf"/>
</dbReference>
<keyword evidence="8" id="KW-1185">Reference proteome</keyword>
<dbReference type="GO" id="GO:0006352">
    <property type="term" value="P:DNA-templated transcription initiation"/>
    <property type="evidence" value="ECO:0007669"/>
    <property type="project" value="InterPro"/>
</dbReference>
<evidence type="ECO:0000256" key="4">
    <source>
        <dbReference type="ARBA" id="ARBA00023163"/>
    </source>
</evidence>
<dbReference type="InterPro" id="IPR013325">
    <property type="entry name" value="RNA_pol_sigma_r2"/>
</dbReference>
<dbReference type="GO" id="GO:0003677">
    <property type="term" value="F:DNA binding"/>
    <property type="evidence" value="ECO:0007669"/>
    <property type="project" value="InterPro"/>
</dbReference>
<dbReference type="Gene3D" id="1.10.1740.10">
    <property type="match status" value="1"/>
</dbReference>
<dbReference type="Pfam" id="PF04542">
    <property type="entry name" value="Sigma70_r2"/>
    <property type="match status" value="1"/>
</dbReference>
<keyword evidence="3" id="KW-0731">Sigma factor</keyword>
<evidence type="ECO:0000259" key="6">
    <source>
        <dbReference type="Pfam" id="PF08281"/>
    </source>
</evidence>
<dbReference type="InterPro" id="IPR014284">
    <property type="entry name" value="RNA_pol_sigma-70_dom"/>
</dbReference>
<reference evidence="7 8" key="1">
    <citation type="submission" date="2021-05" db="EMBL/GenBank/DDBJ databases">
        <title>A Polyphasic approach of four new species of the genus Ohtaekwangia: Ohtaekwangia histidinii sp. nov., Ohtaekwangia cretensis sp. nov., Ohtaekwangia indiensis sp. nov., Ohtaekwangia reichenbachii sp. nov. from diverse environment.</title>
        <authorList>
            <person name="Octaviana S."/>
        </authorList>
    </citation>
    <scope>NUCLEOTIDE SEQUENCE [LARGE SCALE GENOMIC DNA]</scope>
    <source>
        <strain evidence="7 8">PWU4</strain>
    </source>
</reference>
<keyword evidence="4" id="KW-0804">Transcription</keyword>
<dbReference type="Pfam" id="PF08281">
    <property type="entry name" value="Sigma70_r4_2"/>
    <property type="match status" value="1"/>
</dbReference>
<dbReference type="InterPro" id="IPR039425">
    <property type="entry name" value="RNA_pol_sigma-70-like"/>
</dbReference>
<dbReference type="Proteomes" id="UP001319200">
    <property type="component" value="Unassembled WGS sequence"/>
</dbReference>
<dbReference type="SUPFAM" id="SSF88659">
    <property type="entry name" value="Sigma3 and sigma4 domains of RNA polymerase sigma factors"/>
    <property type="match status" value="1"/>
</dbReference>
<organism evidence="7 8">
    <name type="scientific">Chryseosolibacter histidini</name>
    <dbReference type="NCBI Taxonomy" id="2782349"/>
    <lineage>
        <taxon>Bacteria</taxon>
        <taxon>Pseudomonadati</taxon>
        <taxon>Bacteroidota</taxon>
        <taxon>Cytophagia</taxon>
        <taxon>Cytophagales</taxon>
        <taxon>Chryseotaleaceae</taxon>
        <taxon>Chryseosolibacter</taxon>
    </lineage>
</organism>
<dbReference type="InterPro" id="IPR013324">
    <property type="entry name" value="RNA_pol_sigma_r3/r4-like"/>
</dbReference>
<feature type="domain" description="RNA polymerase sigma factor 70 region 4 type 2" evidence="6">
    <location>
        <begin position="97"/>
        <end position="149"/>
    </location>
</feature>
<dbReference type="SUPFAM" id="SSF88946">
    <property type="entry name" value="Sigma2 domain of RNA polymerase sigma factors"/>
    <property type="match status" value="1"/>
</dbReference>
<name>A0AAP2GM00_9BACT</name>